<evidence type="ECO:0000256" key="1">
    <source>
        <dbReference type="SAM" id="Phobius"/>
    </source>
</evidence>
<sequence length="471" mass="50486">MPMPEQTRSHLWHFRRCSLSVRDSVFGLVMFICVLGLAGTLWASVPVVKAWQSSANGKCTLIVPANPLSAKGLATPYLLKATDPNQGPCHEANADQSAFVQAAILRPSTGSIAIYNPLVIDKGSQPARNPKTGKILNPVMPDIPSDAVIGIWFGYNGDTLTLEGANGDTLSQANCVFGAAGSPFGQFAYCNAVNFFSAAHSAINNGKLTPPRLGTGDDHLVCPSVRDFFIVDQDQSDNVTATYLKTNNGRIAQNTAENARVLQDTTLLVNPSDNYLLAERVDPALGCTPWRAPDLANPGHSVSALPLNELQASLRQAPPVALVPSLDPMVLIDTTPNLDKLNAYRRGVDQPTVSSVDSARTKDYCLNLQQVAPARLRADAELLGRSQSDNPAVGNTLFTFMAQRYVNTFTLPVGTGLNCQKMFNLQPRVVTQQNKDGVAVSAIITFNGKGQCFNSRGEASSMDVCNQGNNN</sequence>
<dbReference type="KEGG" id="kbs:EPA93_18440"/>
<accession>A0A4P6JRE1</accession>
<protein>
    <submittedName>
        <fullName evidence="2">Uncharacterized protein</fullName>
    </submittedName>
</protein>
<keyword evidence="1" id="KW-1133">Transmembrane helix</keyword>
<reference evidence="2 3" key="1">
    <citation type="submission" date="2019-01" db="EMBL/GenBank/DDBJ databases">
        <title>Ktedonosporobacter rubrisoli SCAWS-G2.</title>
        <authorList>
            <person name="Huang Y."/>
            <person name="Yan B."/>
        </authorList>
    </citation>
    <scope>NUCLEOTIDE SEQUENCE [LARGE SCALE GENOMIC DNA]</scope>
    <source>
        <strain evidence="2 3">SCAWS-G2</strain>
    </source>
</reference>
<keyword evidence="1" id="KW-0812">Transmembrane</keyword>
<evidence type="ECO:0000313" key="2">
    <source>
        <dbReference type="EMBL" id="QBD77863.1"/>
    </source>
</evidence>
<evidence type="ECO:0000313" key="3">
    <source>
        <dbReference type="Proteomes" id="UP000290365"/>
    </source>
</evidence>
<dbReference type="EMBL" id="CP035758">
    <property type="protein sequence ID" value="QBD77863.1"/>
    <property type="molecule type" value="Genomic_DNA"/>
</dbReference>
<dbReference type="OrthoDB" id="149387at2"/>
<gene>
    <name evidence="2" type="ORF">EPA93_18440</name>
</gene>
<organism evidence="2 3">
    <name type="scientific">Ktedonosporobacter rubrisoli</name>
    <dbReference type="NCBI Taxonomy" id="2509675"/>
    <lineage>
        <taxon>Bacteria</taxon>
        <taxon>Bacillati</taxon>
        <taxon>Chloroflexota</taxon>
        <taxon>Ktedonobacteria</taxon>
        <taxon>Ktedonobacterales</taxon>
        <taxon>Ktedonosporobacteraceae</taxon>
        <taxon>Ktedonosporobacter</taxon>
    </lineage>
</organism>
<dbReference type="RefSeq" id="WP_129888916.1">
    <property type="nucleotide sequence ID" value="NZ_CP035758.1"/>
</dbReference>
<dbReference type="AlphaFoldDB" id="A0A4P6JRE1"/>
<name>A0A4P6JRE1_KTERU</name>
<feature type="transmembrane region" description="Helical" evidence="1">
    <location>
        <begin position="25"/>
        <end position="45"/>
    </location>
</feature>
<keyword evidence="1" id="KW-0472">Membrane</keyword>
<dbReference type="Proteomes" id="UP000290365">
    <property type="component" value="Chromosome"/>
</dbReference>
<proteinExistence type="predicted"/>
<keyword evidence="3" id="KW-1185">Reference proteome</keyword>